<dbReference type="Proteomes" id="UP001160148">
    <property type="component" value="Unassembled WGS sequence"/>
</dbReference>
<dbReference type="AlphaFoldDB" id="A0AAV0Y6E0"/>
<name>A0AAV0Y6E0_9HEMI</name>
<dbReference type="EMBL" id="CARXXK010001484">
    <property type="protein sequence ID" value="CAI6376460.1"/>
    <property type="molecule type" value="Genomic_DNA"/>
</dbReference>
<organism evidence="1 2">
    <name type="scientific">Macrosiphum euphorbiae</name>
    <name type="common">potato aphid</name>
    <dbReference type="NCBI Taxonomy" id="13131"/>
    <lineage>
        <taxon>Eukaryota</taxon>
        <taxon>Metazoa</taxon>
        <taxon>Ecdysozoa</taxon>
        <taxon>Arthropoda</taxon>
        <taxon>Hexapoda</taxon>
        <taxon>Insecta</taxon>
        <taxon>Pterygota</taxon>
        <taxon>Neoptera</taxon>
        <taxon>Paraneoptera</taxon>
        <taxon>Hemiptera</taxon>
        <taxon>Sternorrhyncha</taxon>
        <taxon>Aphidomorpha</taxon>
        <taxon>Aphidoidea</taxon>
        <taxon>Aphididae</taxon>
        <taxon>Macrosiphini</taxon>
        <taxon>Macrosiphum</taxon>
    </lineage>
</organism>
<sequence>MDLASETMKSLGTSSEDDETSVIGKRFALQLKGMTEDQRLLSEKIISEVMYYGRIGKLTANSFQFSNPYPDPRFTLPFDYSQSNQMAALYQQQQQYQPEDHYNINFQKQQSTVQQQYINNQQQYINNQQQYINNQQQLQHQSMDNTDEPTQNSIQNLNDMLIFKK</sequence>
<evidence type="ECO:0000313" key="2">
    <source>
        <dbReference type="Proteomes" id="UP001160148"/>
    </source>
</evidence>
<comment type="caution">
    <text evidence="1">The sequence shown here is derived from an EMBL/GenBank/DDBJ whole genome shotgun (WGS) entry which is preliminary data.</text>
</comment>
<evidence type="ECO:0000313" key="1">
    <source>
        <dbReference type="EMBL" id="CAI6376460.1"/>
    </source>
</evidence>
<protein>
    <submittedName>
        <fullName evidence="1">Uncharacterized protein</fullName>
    </submittedName>
</protein>
<reference evidence="1 2" key="1">
    <citation type="submission" date="2023-01" db="EMBL/GenBank/DDBJ databases">
        <authorList>
            <person name="Whitehead M."/>
        </authorList>
    </citation>
    <scope>NUCLEOTIDE SEQUENCE [LARGE SCALE GENOMIC DNA]</scope>
</reference>
<keyword evidence="2" id="KW-1185">Reference proteome</keyword>
<proteinExistence type="predicted"/>
<accession>A0AAV0Y6E0</accession>
<gene>
    <name evidence="1" type="ORF">MEUPH1_LOCUS29828</name>
</gene>